<keyword evidence="1" id="KW-0812">Transmembrane</keyword>
<keyword evidence="3" id="KW-1185">Reference proteome</keyword>
<keyword evidence="1" id="KW-0472">Membrane</keyword>
<evidence type="ECO:0000313" key="2">
    <source>
        <dbReference type="EMBL" id="BCZ47044.1"/>
    </source>
</evidence>
<proteinExistence type="predicted"/>
<dbReference type="EMBL" id="AP024849">
    <property type="protein sequence ID" value="BCZ47044.1"/>
    <property type="molecule type" value="Genomic_DNA"/>
</dbReference>
<evidence type="ECO:0000313" key="3">
    <source>
        <dbReference type="Proteomes" id="UP000824633"/>
    </source>
</evidence>
<keyword evidence="1" id="KW-1133">Transmembrane helix</keyword>
<name>A0ABN6IY47_9CLOT</name>
<evidence type="ECO:0000256" key="1">
    <source>
        <dbReference type="SAM" id="Phobius"/>
    </source>
</evidence>
<organism evidence="2 3">
    <name type="scientific">Clostridium gelidum</name>
    <dbReference type="NCBI Taxonomy" id="704125"/>
    <lineage>
        <taxon>Bacteria</taxon>
        <taxon>Bacillati</taxon>
        <taxon>Bacillota</taxon>
        <taxon>Clostridia</taxon>
        <taxon>Eubacteriales</taxon>
        <taxon>Clostridiaceae</taxon>
        <taxon>Clostridium</taxon>
    </lineage>
</organism>
<feature type="transmembrane region" description="Helical" evidence="1">
    <location>
        <begin position="55"/>
        <end position="81"/>
    </location>
</feature>
<gene>
    <name evidence="2" type="ORF">psyc5s11_31110</name>
</gene>
<dbReference type="RefSeq" id="WP_224033430.1">
    <property type="nucleotide sequence ID" value="NZ_AP024849.1"/>
</dbReference>
<dbReference type="Proteomes" id="UP000824633">
    <property type="component" value="Chromosome"/>
</dbReference>
<sequence>MKGKKRRELRKRSIKSDRKINQKNKNLIIDKILSYNPMILKGIEEYKDANKDFTLLIFLCALLINFPLISVPCCILSMIFLMKMLQFIRYKSIYNIVIKLAKDLSFKGIYDREKTEDMIDDFKIKYGEDIIEYEELAKMLDEYDTFVTKIEYVLNNINIKEERSINNEDVFRKNGGISFLNKDNNITCRDIKGNQHNSSEVKTYYKDINEKFAVLYKNKDGNIKKIHKAIEFFDDEDDKTYNNQDAVILNNINRDNKKLTIYLYKKSSNLQKNAL</sequence>
<protein>
    <submittedName>
        <fullName evidence="2">Uncharacterized protein</fullName>
    </submittedName>
</protein>
<accession>A0ABN6IY47</accession>
<reference evidence="3" key="1">
    <citation type="submission" date="2021-07" db="EMBL/GenBank/DDBJ databases">
        <title>Complete genome sequencing of a Clostridium isolate.</title>
        <authorList>
            <person name="Ueki A."/>
            <person name="Tonouchi A."/>
        </authorList>
    </citation>
    <scope>NUCLEOTIDE SEQUENCE [LARGE SCALE GENOMIC DNA]</scope>
    <source>
        <strain evidence="3">C5S11</strain>
    </source>
</reference>